<keyword evidence="5" id="KW-0051">Antiviral defense</keyword>
<protein>
    <recommendedName>
        <fullName evidence="3">CRISPR system Cms protein Csm2</fullName>
    </recommendedName>
    <alternativeName>
        <fullName evidence="6">CRISPR type III A-associated protein Csm2</fullName>
    </alternativeName>
</protein>
<evidence type="ECO:0000256" key="2">
    <source>
        <dbReference type="ARBA" id="ARBA00006896"/>
    </source>
</evidence>
<reference evidence="7 8" key="1">
    <citation type="submission" date="2023-05" db="EMBL/GenBank/DDBJ databases">
        <title>Novel species of genus Flectobacillus isolated from stream in China.</title>
        <authorList>
            <person name="Lu H."/>
        </authorList>
    </citation>
    <scope>NUCLEOTIDE SEQUENCE [LARGE SCALE GENOMIC DNA]</scope>
    <source>
        <strain evidence="7 8">KCTC 42575</strain>
    </source>
</reference>
<organism evidence="7 8">
    <name type="scientific">Flectobacillus roseus</name>
    <dbReference type="NCBI Taxonomy" id="502259"/>
    <lineage>
        <taxon>Bacteria</taxon>
        <taxon>Pseudomonadati</taxon>
        <taxon>Bacteroidota</taxon>
        <taxon>Cytophagia</taxon>
        <taxon>Cytophagales</taxon>
        <taxon>Flectobacillaceae</taxon>
        <taxon>Flectobacillus</taxon>
    </lineage>
</organism>
<evidence type="ECO:0000256" key="3">
    <source>
        <dbReference type="ARBA" id="ARBA00016118"/>
    </source>
</evidence>
<sequence length="130" mass="15271">MASYDKPPIGKFITDNTVNILASDNLRDNELISFMNEFEVFVKSDGKYISNGQVRILFDLISKTKDFNELQLIRPQIAFVTAKQIKIETRILIEKLLKLIGEVKTTTEHENMRRFITSFLHYHKFYHSEK</sequence>
<dbReference type="RefSeq" id="WP_283344007.1">
    <property type="nucleotide sequence ID" value="NZ_JASHIF010000004.1"/>
</dbReference>
<accession>A0ABT6Y658</accession>
<name>A0ABT6Y658_9BACT</name>
<evidence type="ECO:0000256" key="5">
    <source>
        <dbReference type="ARBA" id="ARBA00023118"/>
    </source>
</evidence>
<dbReference type="Proteomes" id="UP001236507">
    <property type="component" value="Unassembled WGS sequence"/>
</dbReference>
<proteinExistence type="inferred from homology"/>
<dbReference type="InterPro" id="IPR010149">
    <property type="entry name" value="CRISPR-assoc_prot_Csm2_III-A"/>
</dbReference>
<dbReference type="Pfam" id="PF03750">
    <property type="entry name" value="Csm2_III-A"/>
    <property type="match status" value="1"/>
</dbReference>
<dbReference type="EMBL" id="JASHIF010000004">
    <property type="protein sequence ID" value="MDI9858939.1"/>
    <property type="molecule type" value="Genomic_DNA"/>
</dbReference>
<keyword evidence="4" id="KW-0694">RNA-binding</keyword>
<evidence type="ECO:0000256" key="6">
    <source>
        <dbReference type="ARBA" id="ARBA00031723"/>
    </source>
</evidence>
<comment type="caution">
    <text evidence="7">The sequence shown here is derived from an EMBL/GenBank/DDBJ whole genome shotgun (WGS) entry which is preliminary data.</text>
</comment>
<gene>
    <name evidence="7" type="primary">csm2</name>
    <name evidence="7" type="ORF">QM524_06955</name>
</gene>
<evidence type="ECO:0000256" key="4">
    <source>
        <dbReference type="ARBA" id="ARBA00022884"/>
    </source>
</evidence>
<evidence type="ECO:0000256" key="1">
    <source>
        <dbReference type="ARBA" id="ARBA00003640"/>
    </source>
</evidence>
<keyword evidence="8" id="KW-1185">Reference proteome</keyword>
<evidence type="ECO:0000313" key="7">
    <source>
        <dbReference type="EMBL" id="MDI9858939.1"/>
    </source>
</evidence>
<comment type="similarity">
    <text evidence="2">Belongs to the CRISPR-associated Csm2 family.</text>
</comment>
<evidence type="ECO:0000313" key="8">
    <source>
        <dbReference type="Proteomes" id="UP001236507"/>
    </source>
</evidence>
<comment type="function">
    <text evidence="1">This subunit may be involved in monitoring complementarity of crRNA and target RNA.</text>
</comment>